<dbReference type="PANTHER" id="PTHR34849">
    <property type="entry name" value="SSL5025 PROTEIN"/>
    <property type="match status" value="1"/>
</dbReference>
<evidence type="ECO:0000256" key="1">
    <source>
        <dbReference type="SAM" id="MobiDB-lite"/>
    </source>
</evidence>
<dbReference type="EMBL" id="BMMF01000016">
    <property type="protein sequence ID" value="GGK52606.1"/>
    <property type="molecule type" value="Genomic_DNA"/>
</dbReference>
<evidence type="ECO:0000313" key="3">
    <source>
        <dbReference type="Proteomes" id="UP000600449"/>
    </source>
</evidence>
<comment type="caution">
    <text evidence="2">The sequence shown here is derived from an EMBL/GenBank/DDBJ whole genome shotgun (WGS) entry which is preliminary data.</text>
</comment>
<gene>
    <name evidence="2" type="ORF">GCM10011322_44380</name>
</gene>
<dbReference type="InterPro" id="IPR007367">
    <property type="entry name" value="DUF433"/>
</dbReference>
<feature type="compositionally biased region" description="Basic and acidic residues" evidence="1">
    <location>
        <begin position="84"/>
        <end position="105"/>
    </location>
</feature>
<proteinExistence type="predicted"/>
<evidence type="ECO:0000313" key="2">
    <source>
        <dbReference type="EMBL" id="GGK52606.1"/>
    </source>
</evidence>
<dbReference type="SUPFAM" id="SSF46689">
    <property type="entry name" value="Homeodomain-like"/>
    <property type="match status" value="1"/>
</dbReference>
<evidence type="ECO:0008006" key="4">
    <source>
        <dbReference type="Google" id="ProtNLM"/>
    </source>
</evidence>
<dbReference type="Proteomes" id="UP000600449">
    <property type="component" value="Unassembled WGS sequence"/>
</dbReference>
<reference evidence="2 3" key="1">
    <citation type="journal article" date="2014" name="Int. J. Syst. Evol. Microbiol.">
        <title>Complete genome sequence of Corynebacterium casei LMG S-19264T (=DSM 44701T), isolated from a smear-ripened cheese.</title>
        <authorList>
            <consortium name="US DOE Joint Genome Institute (JGI-PGF)"/>
            <person name="Walter F."/>
            <person name="Albersmeier A."/>
            <person name="Kalinowski J."/>
            <person name="Ruckert C."/>
        </authorList>
    </citation>
    <scope>NUCLEOTIDE SEQUENCE [LARGE SCALE GENOMIC DNA]</scope>
    <source>
        <strain evidence="2 3">CGMCC 1.9161</strain>
    </source>
</reference>
<dbReference type="Gene3D" id="1.10.10.10">
    <property type="entry name" value="Winged helix-like DNA-binding domain superfamily/Winged helix DNA-binding domain"/>
    <property type="match status" value="1"/>
</dbReference>
<feature type="region of interest" description="Disordered" evidence="1">
    <location>
        <begin position="84"/>
        <end position="110"/>
    </location>
</feature>
<name>A0A917QIN0_9HYPH</name>
<dbReference type="AlphaFoldDB" id="A0A917QIN0"/>
<dbReference type="RefSeq" id="WP_188915464.1">
    <property type="nucleotide sequence ID" value="NZ_BMMF01000016.1"/>
</dbReference>
<accession>A0A917QIN0</accession>
<dbReference type="InterPro" id="IPR009057">
    <property type="entry name" value="Homeodomain-like_sf"/>
</dbReference>
<dbReference type="Pfam" id="PF04255">
    <property type="entry name" value="DUF433"/>
    <property type="match status" value="1"/>
</dbReference>
<organism evidence="2 3">
    <name type="scientific">Salinarimonas ramus</name>
    <dbReference type="NCBI Taxonomy" id="690164"/>
    <lineage>
        <taxon>Bacteria</taxon>
        <taxon>Pseudomonadati</taxon>
        <taxon>Pseudomonadota</taxon>
        <taxon>Alphaproteobacteria</taxon>
        <taxon>Hyphomicrobiales</taxon>
        <taxon>Salinarimonadaceae</taxon>
        <taxon>Salinarimonas</taxon>
    </lineage>
</organism>
<sequence>MSNPFIDMNEAILSGTPVIRGTRVTVYSVLGRVRHGETIDDLVADNPDISREAFEAAIDYATAHPERVRESFADALQREGYEPVEGKHLMIKEEKPPAIKEEKPPARPRLYKGADLSEAAREFNDYVEQHGIPFVEHRKF</sequence>
<keyword evidence="3" id="KW-1185">Reference proteome</keyword>
<dbReference type="InterPro" id="IPR036388">
    <property type="entry name" value="WH-like_DNA-bd_sf"/>
</dbReference>
<protein>
    <recommendedName>
        <fullName evidence="4">DUF433 domain-containing protein</fullName>
    </recommendedName>
</protein>
<dbReference type="PANTHER" id="PTHR34849:SF3">
    <property type="entry name" value="SSR2962 PROTEIN"/>
    <property type="match status" value="1"/>
</dbReference>